<dbReference type="GO" id="GO:0004252">
    <property type="term" value="F:serine-type endopeptidase activity"/>
    <property type="evidence" value="ECO:0007669"/>
    <property type="project" value="InterPro"/>
</dbReference>
<comment type="caution">
    <text evidence="4">The sequence shown here is derived from an EMBL/GenBank/DDBJ whole genome shotgun (WGS) entry which is preliminary data.</text>
</comment>
<dbReference type="InterPro" id="IPR009003">
    <property type="entry name" value="Peptidase_S1_PA"/>
</dbReference>
<dbReference type="InterPro" id="IPR043504">
    <property type="entry name" value="Peptidase_S1_PA_chymotrypsin"/>
</dbReference>
<feature type="chain" id="PRO_5040412950" description="Peptidase S1 domain-containing protein" evidence="1">
    <location>
        <begin position="20"/>
        <end position="278"/>
    </location>
</feature>
<dbReference type="OrthoDB" id="10037376at2759"/>
<dbReference type="GO" id="GO:0006508">
    <property type="term" value="P:proteolysis"/>
    <property type="evidence" value="ECO:0007669"/>
    <property type="project" value="InterPro"/>
</dbReference>
<dbReference type="AlphaFoldDB" id="A0A9P7MMU4"/>
<keyword evidence="1" id="KW-0732">Signal</keyword>
<dbReference type="Pfam" id="PF00089">
    <property type="entry name" value="Trypsin"/>
    <property type="match status" value="1"/>
</dbReference>
<name>A0A9P7MMU4_9HYPO</name>
<feature type="signal peptide" evidence="1">
    <location>
        <begin position="1"/>
        <end position="19"/>
    </location>
</feature>
<protein>
    <recommendedName>
        <fullName evidence="2">Peptidase S1 domain-containing protein</fullName>
    </recommendedName>
</protein>
<dbReference type="Proteomes" id="UP000742024">
    <property type="component" value="Unassembled WGS sequence"/>
</dbReference>
<dbReference type="Proteomes" id="UP000784919">
    <property type="component" value="Unassembled WGS sequence"/>
</dbReference>
<evidence type="ECO:0000256" key="1">
    <source>
        <dbReference type="SAM" id="SignalP"/>
    </source>
</evidence>
<dbReference type="InterPro" id="IPR001254">
    <property type="entry name" value="Trypsin_dom"/>
</dbReference>
<evidence type="ECO:0000313" key="6">
    <source>
        <dbReference type="Proteomes" id="UP000784919"/>
    </source>
</evidence>
<dbReference type="SUPFAM" id="SSF50494">
    <property type="entry name" value="Trypsin-like serine proteases"/>
    <property type="match status" value="1"/>
</dbReference>
<evidence type="ECO:0000313" key="3">
    <source>
        <dbReference type="EMBL" id="KAG5953226.1"/>
    </source>
</evidence>
<accession>A0A9P7MMU4</accession>
<feature type="domain" description="Peptidase S1" evidence="2">
    <location>
        <begin position="33"/>
        <end position="115"/>
    </location>
</feature>
<dbReference type="EMBL" id="SRPR01000438">
    <property type="protein sequence ID" value="KAG5953226.1"/>
    <property type="molecule type" value="Genomic_DNA"/>
</dbReference>
<evidence type="ECO:0000259" key="2">
    <source>
        <dbReference type="Pfam" id="PF00089"/>
    </source>
</evidence>
<organism evidence="4 6">
    <name type="scientific">Claviceps arundinis</name>
    <dbReference type="NCBI Taxonomy" id="1623583"/>
    <lineage>
        <taxon>Eukaryota</taxon>
        <taxon>Fungi</taxon>
        <taxon>Dikarya</taxon>
        <taxon>Ascomycota</taxon>
        <taxon>Pezizomycotina</taxon>
        <taxon>Sordariomycetes</taxon>
        <taxon>Hypocreomycetidae</taxon>
        <taxon>Hypocreales</taxon>
        <taxon>Clavicipitaceae</taxon>
        <taxon>Claviceps</taxon>
    </lineage>
</organism>
<evidence type="ECO:0000313" key="4">
    <source>
        <dbReference type="EMBL" id="KAG5958542.1"/>
    </source>
</evidence>
<sequence>MLSPASLLSVAALLGAARAEAVFYDGIPTVGVLYDDNLSKHYCTASVVDSKQGNIIITAAHCLSTDGTEINFAPGYNNGATPYGTYPVLATYINPKWNSKYDETVDFAFMTLGMGMFNGTMVNVQEATGGGNRLVTNAGYEQNVEIVGYAYGEQRARHCSSTTYEAKRGQMGIECGPLQSGTSGAPWIANYNPATRRGDVIGDIGGWHTGGCDDYETFSPKFSLATRTLFNRAARGGQGDDVEGGAPENCGAAFNNKIGKTRVGFPKMLGLPKVIKGI</sequence>
<keyword evidence="5" id="KW-1185">Reference proteome</keyword>
<dbReference type="InterPro" id="IPR018114">
    <property type="entry name" value="TRYPSIN_HIS"/>
</dbReference>
<dbReference type="EMBL" id="SRPS01000390">
    <property type="protein sequence ID" value="KAG5958542.1"/>
    <property type="molecule type" value="Genomic_DNA"/>
</dbReference>
<evidence type="ECO:0000313" key="5">
    <source>
        <dbReference type="Proteomes" id="UP000742024"/>
    </source>
</evidence>
<dbReference type="PROSITE" id="PS00134">
    <property type="entry name" value="TRYPSIN_HIS"/>
    <property type="match status" value="1"/>
</dbReference>
<dbReference type="Gene3D" id="2.40.10.10">
    <property type="entry name" value="Trypsin-like serine proteases"/>
    <property type="match status" value="2"/>
</dbReference>
<proteinExistence type="predicted"/>
<gene>
    <name evidence="4" type="ORF">E4U56_005467</name>
    <name evidence="3" type="ORF">E4U57_005546</name>
</gene>
<reference evidence="4 5" key="1">
    <citation type="journal article" date="2020" name="bioRxiv">
        <title>Whole genome comparisons of ergot fungi reveals the divergence and evolution of species within the genus Claviceps are the result of varying mechanisms driving genome evolution and host range expansion.</title>
        <authorList>
            <person name="Wyka S.A."/>
            <person name="Mondo S.J."/>
            <person name="Liu M."/>
            <person name="Dettman J."/>
            <person name="Nalam V."/>
            <person name="Broders K.D."/>
        </authorList>
    </citation>
    <scope>NUCLEOTIDE SEQUENCE</scope>
    <source>
        <strain evidence="4">CCC 1102</strain>
        <strain evidence="3 5">LM583</strain>
    </source>
</reference>